<organism evidence="1 2">
    <name type="scientific">Caerostris extrusa</name>
    <name type="common">Bark spider</name>
    <name type="synonym">Caerostris bankana</name>
    <dbReference type="NCBI Taxonomy" id="172846"/>
    <lineage>
        <taxon>Eukaryota</taxon>
        <taxon>Metazoa</taxon>
        <taxon>Ecdysozoa</taxon>
        <taxon>Arthropoda</taxon>
        <taxon>Chelicerata</taxon>
        <taxon>Arachnida</taxon>
        <taxon>Araneae</taxon>
        <taxon>Araneomorphae</taxon>
        <taxon>Entelegynae</taxon>
        <taxon>Araneoidea</taxon>
        <taxon>Araneidae</taxon>
        <taxon>Caerostris</taxon>
    </lineage>
</organism>
<dbReference type="AlphaFoldDB" id="A0AAV4R4Z5"/>
<feature type="non-terminal residue" evidence="1">
    <location>
        <position position="1"/>
    </location>
</feature>
<dbReference type="Proteomes" id="UP001054945">
    <property type="component" value="Unassembled WGS sequence"/>
</dbReference>
<proteinExistence type="predicted"/>
<protein>
    <submittedName>
        <fullName evidence="1">Uncharacterized protein</fullName>
    </submittedName>
</protein>
<evidence type="ECO:0000313" key="1">
    <source>
        <dbReference type="EMBL" id="GIY15681.1"/>
    </source>
</evidence>
<reference evidence="1 2" key="1">
    <citation type="submission" date="2021-06" db="EMBL/GenBank/DDBJ databases">
        <title>Caerostris extrusa draft genome.</title>
        <authorList>
            <person name="Kono N."/>
            <person name="Arakawa K."/>
        </authorList>
    </citation>
    <scope>NUCLEOTIDE SEQUENCE [LARGE SCALE GENOMIC DNA]</scope>
</reference>
<sequence length="114" mass="12754">EDVIVSGSNLEKFMIMEKLNSPPSKVSRNAPSEVSSLNDIERDDKFLDIHGLIPEVIENIHALQSGVEDKIGKMNSIDLCPVTNCTKYSPITTITNNNTTSYKYNTRNMQKLIP</sequence>
<evidence type="ECO:0000313" key="2">
    <source>
        <dbReference type="Proteomes" id="UP001054945"/>
    </source>
</evidence>
<gene>
    <name evidence="1" type="ORF">CEXT_745811</name>
</gene>
<dbReference type="EMBL" id="BPLR01007267">
    <property type="protein sequence ID" value="GIY15681.1"/>
    <property type="molecule type" value="Genomic_DNA"/>
</dbReference>
<name>A0AAV4R4Z5_CAEEX</name>
<accession>A0AAV4R4Z5</accession>
<keyword evidence="2" id="KW-1185">Reference proteome</keyword>
<comment type="caution">
    <text evidence="1">The sequence shown here is derived from an EMBL/GenBank/DDBJ whole genome shotgun (WGS) entry which is preliminary data.</text>
</comment>